<dbReference type="EMBL" id="JAPVEA010000001">
    <property type="protein sequence ID" value="KAJ5465088.1"/>
    <property type="molecule type" value="Genomic_DNA"/>
</dbReference>
<comment type="caution">
    <text evidence="3">The sequence shown here is derived from an EMBL/GenBank/DDBJ whole genome shotgun (WGS) entry which is preliminary data.</text>
</comment>
<evidence type="ECO:0000313" key="3">
    <source>
        <dbReference type="EMBL" id="KAJ5465088.1"/>
    </source>
</evidence>
<feature type="compositionally biased region" description="Basic and acidic residues" evidence="1">
    <location>
        <begin position="318"/>
        <end position="336"/>
    </location>
</feature>
<name>A0AAD6G7P8_9EURO</name>
<accession>A0AAD6G7P8</accession>
<evidence type="ECO:0000259" key="2">
    <source>
        <dbReference type="Pfam" id="PF13298"/>
    </source>
</evidence>
<evidence type="ECO:0000313" key="4">
    <source>
        <dbReference type="Proteomes" id="UP001213681"/>
    </source>
</evidence>
<reference evidence="3" key="1">
    <citation type="submission" date="2022-12" db="EMBL/GenBank/DDBJ databases">
        <authorList>
            <person name="Petersen C."/>
        </authorList>
    </citation>
    <scope>NUCLEOTIDE SEQUENCE</scope>
    <source>
        <strain evidence="3">IBT 16125</strain>
    </source>
</reference>
<dbReference type="Proteomes" id="UP001213681">
    <property type="component" value="Unassembled WGS sequence"/>
</dbReference>
<dbReference type="Pfam" id="PF13298">
    <property type="entry name" value="LigD_N"/>
    <property type="match status" value="1"/>
</dbReference>
<evidence type="ECO:0000256" key="1">
    <source>
        <dbReference type="SAM" id="MobiDB-lite"/>
    </source>
</evidence>
<organism evidence="3 4">
    <name type="scientific">Penicillium daleae</name>
    <dbReference type="NCBI Taxonomy" id="63821"/>
    <lineage>
        <taxon>Eukaryota</taxon>
        <taxon>Fungi</taxon>
        <taxon>Dikarya</taxon>
        <taxon>Ascomycota</taxon>
        <taxon>Pezizomycotina</taxon>
        <taxon>Eurotiomycetes</taxon>
        <taxon>Eurotiomycetidae</taxon>
        <taxon>Eurotiales</taxon>
        <taxon>Aspergillaceae</taxon>
        <taxon>Penicillium</taxon>
    </lineage>
</organism>
<feature type="region of interest" description="Disordered" evidence="1">
    <location>
        <begin position="198"/>
        <end position="225"/>
    </location>
</feature>
<dbReference type="AlphaFoldDB" id="A0AAD6G7P8"/>
<dbReference type="GeneID" id="81594411"/>
<dbReference type="PANTHER" id="PTHR39465:SF1">
    <property type="entry name" value="DNA LIGASE D 3'-PHOSPHOESTERASE DOMAIN-CONTAINING PROTEIN"/>
    <property type="match status" value="1"/>
</dbReference>
<dbReference type="RefSeq" id="XP_056771935.1">
    <property type="nucleotide sequence ID" value="XM_056904168.1"/>
</dbReference>
<feature type="domain" description="DNA ligase D 3'-phosphoesterase" evidence="2">
    <location>
        <begin position="113"/>
        <end position="250"/>
    </location>
</feature>
<dbReference type="InterPro" id="IPR014144">
    <property type="entry name" value="LigD_PE_domain"/>
</dbReference>
<reference evidence="3" key="2">
    <citation type="journal article" date="2023" name="IMA Fungus">
        <title>Comparative genomic study of the Penicillium genus elucidates a diverse pangenome and 15 lateral gene transfer events.</title>
        <authorList>
            <person name="Petersen C."/>
            <person name="Sorensen T."/>
            <person name="Nielsen M.R."/>
            <person name="Sondergaard T.E."/>
            <person name="Sorensen J.L."/>
            <person name="Fitzpatrick D.A."/>
            <person name="Frisvad J.C."/>
            <person name="Nielsen K.L."/>
        </authorList>
    </citation>
    <scope>NUCLEOTIDE SEQUENCE</scope>
    <source>
        <strain evidence="3">IBT 16125</strain>
    </source>
</reference>
<feature type="compositionally biased region" description="Basic and acidic residues" evidence="1">
    <location>
        <begin position="203"/>
        <end position="220"/>
    </location>
</feature>
<feature type="region of interest" description="Disordered" evidence="1">
    <location>
        <begin position="25"/>
        <end position="51"/>
    </location>
</feature>
<proteinExistence type="predicted"/>
<sequence length="441" mass="49523">MKRSWSTDNEAEELAFNAHPARRLTPPLVSSLKTSVSPPPTRKTISKKHSHELASIEAGEVEVTDHLEVISTKLSQHIRPRDISQPTPRLTIPEYVDLYRHNSHPTGRHFVIHQHDHPIAGPHYDLRLQFSETSSVSWSIMYGLPGDPNSEKLNRNATETRVHCLWNHLMETASSRTGSLIIWDTGEYEVLPYMKDVSCPQTDESRSDSSDAEDSHRESISDSAKLQEAFKNRKIRLRLHGTRLPTGYTLLLRMDKTTDYARPAQKGPKRRRRALQSTTKPPPPPPSTSSSGSPSPPPPDKLQNQEITDDQQLPAQESKSESDHANHSDNDTDYQIRKNNAYPGSTNTIGSIHQRRWYLSLDRESSGFEPRRVSTGDGGLKRIWVRCSDGSAGGVRGFEPFYVRGPGVERSVVTGRLGEEVLADEGVQGFVARKGWRAVLR</sequence>
<gene>
    <name evidence="3" type="ORF">N7458_000774</name>
</gene>
<protein>
    <recommendedName>
        <fullName evidence="2">DNA ligase D 3'-phosphoesterase domain-containing protein</fullName>
    </recommendedName>
</protein>
<feature type="region of interest" description="Disordered" evidence="1">
    <location>
        <begin position="259"/>
        <end position="347"/>
    </location>
</feature>
<dbReference type="PANTHER" id="PTHR39465">
    <property type="entry name" value="DNA LIGASE D, 3'-PHOSPHOESTERASE DOMAIN"/>
    <property type="match status" value="1"/>
</dbReference>
<keyword evidence="4" id="KW-1185">Reference proteome</keyword>
<feature type="compositionally biased region" description="Polar residues" evidence="1">
    <location>
        <begin position="302"/>
        <end position="317"/>
    </location>
</feature>